<gene>
    <name evidence="8" type="ORF">M1B78_15495</name>
</gene>
<dbReference type="EMBL" id="JAMZEE010000047">
    <property type="protein sequence ID" value="MCR6509521.1"/>
    <property type="molecule type" value="Genomic_DNA"/>
</dbReference>
<name>A0A9X2SWT1_9BACE</name>
<evidence type="ECO:0000256" key="7">
    <source>
        <dbReference type="ARBA" id="ARBA00023288"/>
    </source>
</evidence>
<evidence type="ECO:0000256" key="6">
    <source>
        <dbReference type="ARBA" id="ARBA00023237"/>
    </source>
</evidence>
<keyword evidence="3" id="KW-0732">Signal</keyword>
<evidence type="ECO:0000256" key="5">
    <source>
        <dbReference type="ARBA" id="ARBA00023139"/>
    </source>
</evidence>
<proteinExistence type="inferred from homology"/>
<evidence type="ECO:0000256" key="1">
    <source>
        <dbReference type="ARBA" id="ARBA00004442"/>
    </source>
</evidence>
<keyword evidence="6" id="KW-0998">Cell outer membrane</keyword>
<dbReference type="Pfam" id="PF08842">
    <property type="entry name" value="Mfa2"/>
    <property type="match status" value="1"/>
</dbReference>
<keyword evidence="4" id="KW-0472">Membrane</keyword>
<keyword evidence="7" id="KW-0449">Lipoprotein</keyword>
<evidence type="ECO:0000256" key="3">
    <source>
        <dbReference type="ARBA" id="ARBA00022729"/>
    </source>
</evidence>
<organism evidence="8 9">
    <name type="scientific">Bacteroides muris</name>
    <name type="common">ex Fokt et al. 2023</name>
    <dbReference type="NCBI Taxonomy" id="2937417"/>
    <lineage>
        <taxon>Bacteria</taxon>
        <taxon>Pseudomonadati</taxon>
        <taxon>Bacteroidota</taxon>
        <taxon>Bacteroidia</taxon>
        <taxon>Bacteroidales</taxon>
        <taxon>Bacteroidaceae</taxon>
        <taxon>Bacteroides</taxon>
    </lineage>
</organism>
<evidence type="ECO:0000313" key="8">
    <source>
        <dbReference type="EMBL" id="MCR6509521.1"/>
    </source>
</evidence>
<reference evidence="8" key="1">
    <citation type="journal article" date="2022" name="Arch. Microbiol.">
        <title>Bacteroides muris sp. nov. isolated from the cecum of wild-derived house mice.</title>
        <authorList>
            <person name="Fokt H."/>
            <person name="Unni R."/>
            <person name="Repnik U."/>
            <person name="Schmitz R.A."/>
            <person name="Bramkamp M."/>
            <person name="Baines J.F."/>
            <person name="Unterweger D."/>
        </authorList>
    </citation>
    <scope>NUCLEOTIDE SEQUENCE</scope>
    <source>
        <strain evidence="8">KH569_7</strain>
    </source>
</reference>
<dbReference type="RefSeq" id="WP_257941157.1">
    <property type="nucleotide sequence ID" value="NZ_JAMZEE010000047.1"/>
</dbReference>
<dbReference type="Proteomes" id="UP001143810">
    <property type="component" value="Unassembled WGS sequence"/>
</dbReference>
<dbReference type="AlphaFoldDB" id="A0A9X2SWT1"/>
<evidence type="ECO:0000313" key="9">
    <source>
        <dbReference type="Proteomes" id="UP001143810"/>
    </source>
</evidence>
<dbReference type="PROSITE" id="PS51257">
    <property type="entry name" value="PROKAR_LIPOPROTEIN"/>
    <property type="match status" value="1"/>
</dbReference>
<evidence type="ECO:0000256" key="4">
    <source>
        <dbReference type="ARBA" id="ARBA00023136"/>
    </source>
</evidence>
<comment type="caution">
    <text evidence="8">The sequence shown here is derived from an EMBL/GenBank/DDBJ whole genome shotgun (WGS) entry which is preliminary data.</text>
</comment>
<protein>
    <submittedName>
        <fullName evidence="8">FimB/Mfa2 family fimbrial subunit</fullName>
    </submittedName>
</protein>
<accession>A0A9X2SWT1</accession>
<evidence type="ECO:0000256" key="2">
    <source>
        <dbReference type="ARBA" id="ARBA00007248"/>
    </source>
</evidence>
<comment type="similarity">
    <text evidence="2">Belongs to the bacteroidetes fimbrillin superfamily. FimB/Mfa2 family.</text>
</comment>
<keyword evidence="5" id="KW-0564">Palmitate</keyword>
<reference evidence="8" key="2">
    <citation type="submission" date="2022-04" db="EMBL/GenBank/DDBJ databases">
        <authorList>
            <person name="Fokt H."/>
            <person name="Baines J."/>
        </authorList>
    </citation>
    <scope>NUCLEOTIDE SEQUENCE</scope>
    <source>
        <strain evidence="8">KH569_7</strain>
    </source>
</reference>
<sequence>MKYSFTKMLPALFLLAGLSGCIKEDRSECNPGALLKYDYSLNTEHANLFGEEVGKVTVYVFDEQGMYYGTYSDAGSHLTNSWQMLLPLPAGNYTAVTWGGLLDSYRLGETDTDETAFHSGLKKGVTHIDNFMLSAEEEGLTLQKLDALYHGKADVTSVFQPETATTVELTKNTNLLIVTIEDESIRETASKGGELPYEIYCKGANGRYRADNRLGKKCASLIYQPHKAHTATGKMEVEIDLLRLMAGQPLRLVIKDRAGKSVYDIDLIENLRATGQYVTQEELDREDVYHVVLRRGTGGEGEDGAIGITINGWVPVDIKPEL</sequence>
<comment type="subcellular location">
    <subcellularLocation>
        <location evidence="1">Cell outer membrane</location>
    </subcellularLocation>
</comment>
<dbReference type="Gene3D" id="2.60.40.2100">
    <property type="match status" value="1"/>
</dbReference>
<dbReference type="GO" id="GO:0009279">
    <property type="term" value="C:cell outer membrane"/>
    <property type="evidence" value="ECO:0007669"/>
    <property type="project" value="UniProtKB-SubCell"/>
</dbReference>
<dbReference type="InterPro" id="IPR014941">
    <property type="entry name" value="FimB/Mfa2/Mfa3"/>
</dbReference>
<dbReference type="Gene3D" id="2.60.40.2090">
    <property type="match status" value="1"/>
</dbReference>